<protein>
    <recommendedName>
        <fullName evidence="2">DUF4380 domain-containing protein</fullName>
    </recommendedName>
</protein>
<proteinExistence type="predicted"/>
<accession>A0A1V5ML26</accession>
<gene>
    <name evidence="1" type="ORF">BWY73_00005</name>
</gene>
<dbReference type="Proteomes" id="UP000485484">
    <property type="component" value="Unassembled WGS sequence"/>
</dbReference>
<evidence type="ECO:0008006" key="2">
    <source>
        <dbReference type="Google" id="ProtNLM"/>
    </source>
</evidence>
<name>A0A1V5ML26_UNCT6</name>
<evidence type="ECO:0000313" key="1">
    <source>
        <dbReference type="EMBL" id="OPZ93953.1"/>
    </source>
</evidence>
<organism evidence="1">
    <name type="scientific">candidate division TA06 bacterium ADurb.Bin417</name>
    <dbReference type="NCBI Taxonomy" id="1852828"/>
    <lineage>
        <taxon>Bacteria</taxon>
        <taxon>Bacteria division TA06</taxon>
    </lineage>
</organism>
<dbReference type="AlphaFoldDB" id="A0A1V5ML26"/>
<dbReference type="EMBL" id="MWAK01000001">
    <property type="protein sequence ID" value="OPZ93953.1"/>
    <property type="molecule type" value="Genomic_DNA"/>
</dbReference>
<sequence>MKTGWRGYPNCLKLTNRSSEVILAPEAGGRVLVFSREGRNILYQDRSVDGLTWQEGGKSFHADGGRFDVGPAWLIPPHLNLWLGPWSGTVTGPRSARLVSLYDPATGLQLIRDFELDASESRLIIRQTMLNRSDRTIRWCYWGRTLADGAGCCVVPLNPESRFPRGFCMYGPGPYRLDYRPEGLRNIEVRDGFLIFTGGPEIPQYGFDTRAGWLAFLNHGLLFVTRFPVYPERVYNEAGGFSAEVYYFQDRFCELEPVGPQEVLAPGASARFTEEWWLFACPPPGPAFDPVELAGFVERNTEKVC</sequence>
<comment type="caution">
    <text evidence="1">The sequence shown here is derived from an EMBL/GenBank/DDBJ whole genome shotgun (WGS) entry which is preliminary data.</text>
</comment>
<reference evidence="1" key="1">
    <citation type="submission" date="2017-02" db="EMBL/GenBank/DDBJ databases">
        <title>Delving into the versatile metabolic prowess of the omnipresent phylum Bacteroidetes.</title>
        <authorList>
            <person name="Nobu M.K."/>
            <person name="Mei R."/>
            <person name="Narihiro T."/>
            <person name="Kuroda K."/>
            <person name="Liu W.-T."/>
        </authorList>
    </citation>
    <scope>NUCLEOTIDE SEQUENCE</scope>
    <source>
        <strain evidence="1">ADurb.Bin417</strain>
    </source>
</reference>